<dbReference type="AlphaFoldDB" id="A0AAW7X761"/>
<evidence type="ECO:0000313" key="4">
    <source>
        <dbReference type="EMBL" id="MDO6423404.1"/>
    </source>
</evidence>
<dbReference type="EMBL" id="JAUOPB010000009">
    <property type="protein sequence ID" value="MDO6423404.1"/>
    <property type="molecule type" value="Genomic_DNA"/>
</dbReference>
<name>A0AAW7X761_9GAMM</name>
<dbReference type="InterPro" id="IPR017509">
    <property type="entry name" value="PrfH"/>
</dbReference>
<dbReference type="PANTHER" id="PTHR43804:SF9">
    <property type="entry name" value="PEPTIDE CHAIN RELEASE FACTOR HOMOLOG-RELATED"/>
    <property type="match status" value="1"/>
</dbReference>
<dbReference type="Proteomes" id="UP001169760">
    <property type="component" value="Unassembled WGS sequence"/>
</dbReference>
<feature type="domain" description="Prokaryotic-type class I peptide chain release factors" evidence="3">
    <location>
        <begin position="151"/>
        <end position="234"/>
    </location>
</feature>
<dbReference type="RefSeq" id="WP_303493088.1">
    <property type="nucleotide sequence ID" value="NZ_JAUOPB010000009.1"/>
</dbReference>
<dbReference type="Gene3D" id="3.30.70.1660">
    <property type="match status" value="1"/>
</dbReference>
<dbReference type="Gene3D" id="3.30.160.20">
    <property type="match status" value="1"/>
</dbReference>
<dbReference type="SUPFAM" id="SSF75620">
    <property type="entry name" value="Release factor"/>
    <property type="match status" value="1"/>
</dbReference>
<gene>
    <name evidence="4" type="primary">prfH</name>
    <name evidence="4" type="ORF">Q4521_13065</name>
</gene>
<evidence type="ECO:0000256" key="2">
    <source>
        <dbReference type="SAM" id="MobiDB-lite"/>
    </source>
</evidence>
<feature type="region of interest" description="Disordered" evidence="2">
    <location>
        <begin position="1"/>
        <end position="22"/>
    </location>
</feature>
<dbReference type="PANTHER" id="PTHR43804">
    <property type="entry name" value="LD18447P"/>
    <property type="match status" value="1"/>
</dbReference>
<evidence type="ECO:0000256" key="1">
    <source>
        <dbReference type="ARBA" id="ARBA00010835"/>
    </source>
</evidence>
<sequence>MEVKPIEVKSKPTRSKTETTKGYPKASSVEWLQLTAGQGPKECGWVVAQLLKVMVVQAQARGIDVEIVESLAFDKMLRNQHIVMPDAYLSVLLRIEGEQAQLFASEWCGTHKWQGESIYRPKHKRINWFVGVERITPVKPVEASINYQQLQRQLVFESMKSSGAGGQHVNTTNSAVRATHKPSGITVRVDTDRSQHRNKRLALERIAMLLLNAETEGVNKQVNERWLQHYQVKRGSPVKTFIGQEFKEIN</sequence>
<accession>A0AAW7X761</accession>
<feature type="compositionally biased region" description="Basic and acidic residues" evidence="2">
    <location>
        <begin position="1"/>
        <end position="19"/>
    </location>
</feature>
<comment type="caution">
    <text evidence="4">The sequence shown here is derived from an EMBL/GenBank/DDBJ whole genome shotgun (WGS) entry which is preliminary data.</text>
</comment>
<organism evidence="4 5">
    <name type="scientific">Saccharophagus degradans</name>
    <dbReference type="NCBI Taxonomy" id="86304"/>
    <lineage>
        <taxon>Bacteria</taxon>
        <taxon>Pseudomonadati</taxon>
        <taxon>Pseudomonadota</taxon>
        <taxon>Gammaproteobacteria</taxon>
        <taxon>Cellvibrionales</taxon>
        <taxon>Cellvibrionaceae</taxon>
        <taxon>Saccharophagus</taxon>
    </lineage>
</organism>
<comment type="similarity">
    <text evidence="1">Belongs to the prokaryotic/mitochondrial release factor family.</text>
</comment>
<dbReference type="InterPro" id="IPR045853">
    <property type="entry name" value="Pep_chain_release_fac_I_sf"/>
</dbReference>
<evidence type="ECO:0000259" key="3">
    <source>
        <dbReference type="Pfam" id="PF00472"/>
    </source>
</evidence>
<dbReference type="InterPro" id="IPR050057">
    <property type="entry name" value="Prokaryotic/Mito_RF"/>
</dbReference>
<dbReference type="NCBIfam" id="TIGR03072">
    <property type="entry name" value="release_prfH"/>
    <property type="match status" value="1"/>
</dbReference>
<dbReference type="InterPro" id="IPR000352">
    <property type="entry name" value="Pep_chain_release_fac_I"/>
</dbReference>
<reference evidence="4" key="1">
    <citation type="submission" date="2023-07" db="EMBL/GenBank/DDBJ databases">
        <title>Genome content predicts the carbon catabolic preferences of heterotrophic bacteria.</title>
        <authorList>
            <person name="Gralka M."/>
        </authorList>
    </citation>
    <scope>NUCLEOTIDE SEQUENCE</scope>
    <source>
        <strain evidence="4">I3M17_2</strain>
    </source>
</reference>
<proteinExistence type="inferred from homology"/>
<dbReference type="Pfam" id="PF00472">
    <property type="entry name" value="RF-1"/>
    <property type="match status" value="1"/>
</dbReference>
<dbReference type="GO" id="GO:0003747">
    <property type="term" value="F:translation release factor activity"/>
    <property type="evidence" value="ECO:0007669"/>
    <property type="project" value="InterPro"/>
</dbReference>
<evidence type="ECO:0000313" key="5">
    <source>
        <dbReference type="Proteomes" id="UP001169760"/>
    </source>
</evidence>
<protein>
    <submittedName>
        <fullName evidence="4">Peptide chain release factor H</fullName>
    </submittedName>
</protein>